<evidence type="ECO:0000313" key="3">
    <source>
        <dbReference type="Proteomes" id="UP000095283"/>
    </source>
</evidence>
<sequence>MLGASSVDPSSSWVAPPPPTSLARAQPSKSSGPSSSQALPIGCDPISNSFPHTAVKAEFSHPEAIASTSSGRSTISEEGCGQSTSETVPDQSSFEADSMTSSSVTPGRRMRLTFRLPAKSAQRLKRIANQQPNTLRRIGVSIVRFGADGETLSMNEVCQSQIRSEDPTKRDDSLDRSDSRLLGASGAVTATFHSSSTDGSASLHPMQRLPVNNNSPLLVNLLSSQQQTGGMPGHPTGQAHQSYSPSPYMFPPQTPHPGGNPAPAAIDAQQLAMQQQMQERQRMLIQQQQAHAAVQVAVAQQAVAPAAQSAPITPGYYNQSSAPPVPQQQISQMGYPGQAPPAQNPAMYSGQGAPPVQQQRMPAYPSQIQPAPVQFRPVAEQQQMWHQQSGHATSGVVRGDSQINVLNYQQNVREAEHPVDKLFSAHDDHMGDLGDLDDIEPMNELGSGLLEATPISSLNQTVSREGGSSITSSVSRQSSHLQGPSNSHASEMHSNQIPNGDRNISLEHNSRAQAFHGRGSVAKGNENGAGRLSNGHDQGGIPNGARRGQPLPDEDPAASEAKIAELVKKVVAQEQSIKAAAAEQKVNDQ</sequence>
<feature type="region of interest" description="Disordered" evidence="1">
    <location>
        <begin position="516"/>
        <end position="559"/>
    </location>
</feature>
<feature type="region of interest" description="Disordered" evidence="1">
    <location>
        <begin position="319"/>
        <end position="343"/>
    </location>
</feature>
<feature type="compositionally biased region" description="Low complexity" evidence="1">
    <location>
        <begin position="27"/>
        <end position="36"/>
    </location>
</feature>
<feature type="region of interest" description="Disordered" evidence="1">
    <location>
        <begin position="61"/>
        <end position="106"/>
    </location>
</feature>
<feature type="compositionally biased region" description="Polar residues" evidence="1">
    <location>
        <begin position="66"/>
        <end position="105"/>
    </location>
</feature>
<dbReference type="InterPro" id="IPR032715">
    <property type="entry name" value="NCOA6_TRADD-N"/>
</dbReference>
<accession>A0A1I7XPT9</accession>
<dbReference type="AlphaFoldDB" id="A0A1I7XPT9"/>
<evidence type="ECO:0000313" key="4">
    <source>
        <dbReference type="WBParaSite" id="Hba_19495"/>
    </source>
</evidence>
<organism evidence="3 4">
    <name type="scientific">Heterorhabditis bacteriophora</name>
    <name type="common">Entomopathogenic nematode worm</name>
    <dbReference type="NCBI Taxonomy" id="37862"/>
    <lineage>
        <taxon>Eukaryota</taxon>
        <taxon>Metazoa</taxon>
        <taxon>Ecdysozoa</taxon>
        <taxon>Nematoda</taxon>
        <taxon>Chromadorea</taxon>
        <taxon>Rhabditida</taxon>
        <taxon>Rhabditina</taxon>
        <taxon>Rhabditomorpha</taxon>
        <taxon>Strongyloidea</taxon>
        <taxon>Heterorhabditidae</taxon>
        <taxon>Heterorhabditis</taxon>
    </lineage>
</organism>
<feature type="region of interest" description="Disordered" evidence="1">
    <location>
        <begin position="460"/>
        <end position="504"/>
    </location>
</feature>
<feature type="region of interest" description="Disordered" evidence="1">
    <location>
        <begin position="1"/>
        <end position="47"/>
    </location>
</feature>
<dbReference type="Proteomes" id="UP000095283">
    <property type="component" value="Unplaced"/>
</dbReference>
<evidence type="ECO:0000259" key="2">
    <source>
        <dbReference type="Pfam" id="PF13820"/>
    </source>
</evidence>
<feature type="compositionally biased region" description="Low complexity" evidence="1">
    <location>
        <begin position="462"/>
        <end position="479"/>
    </location>
</feature>
<feature type="region of interest" description="Disordered" evidence="1">
    <location>
        <begin position="159"/>
        <end position="182"/>
    </location>
</feature>
<feature type="domain" description="Nuclear receptor coactivator 6 TRADD-N" evidence="2">
    <location>
        <begin position="86"/>
        <end position="174"/>
    </location>
</feature>
<evidence type="ECO:0000256" key="1">
    <source>
        <dbReference type="SAM" id="MobiDB-lite"/>
    </source>
</evidence>
<name>A0A1I7XPT9_HETBA</name>
<protein>
    <submittedName>
        <fullName evidence="4">RRM domain-containing protein</fullName>
    </submittedName>
</protein>
<reference evidence="4" key="1">
    <citation type="submission" date="2016-11" db="UniProtKB">
        <authorList>
            <consortium name="WormBaseParasite"/>
        </authorList>
    </citation>
    <scope>IDENTIFICATION</scope>
</reference>
<proteinExistence type="predicted"/>
<keyword evidence="3" id="KW-1185">Reference proteome</keyword>
<feature type="compositionally biased region" description="Polar residues" evidence="1">
    <location>
        <begin position="480"/>
        <end position="498"/>
    </location>
</feature>
<feature type="compositionally biased region" description="Polar residues" evidence="1">
    <location>
        <begin position="319"/>
        <end position="332"/>
    </location>
</feature>
<dbReference type="WBParaSite" id="Hba_19495">
    <property type="protein sequence ID" value="Hba_19495"/>
    <property type="gene ID" value="Hba_19495"/>
</dbReference>
<feature type="compositionally biased region" description="Basic and acidic residues" evidence="1">
    <location>
        <begin position="163"/>
        <end position="179"/>
    </location>
</feature>
<dbReference type="Pfam" id="PF13820">
    <property type="entry name" value="NCOA6_TRADD-N"/>
    <property type="match status" value="1"/>
</dbReference>